<dbReference type="SUPFAM" id="SSF52833">
    <property type="entry name" value="Thioredoxin-like"/>
    <property type="match status" value="4"/>
</dbReference>
<dbReference type="FunFam" id="3.40.30.10:FF:000139">
    <property type="entry name" value="Protein disulfide-isomerase"/>
    <property type="match status" value="1"/>
</dbReference>
<evidence type="ECO:0000256" key="5">
    <source>
        <dbReference type="ARBA" id="ARBA00012723"/>
    </source>
</evidence>
<dbReference type="AlphaFoldDB" id="A0A9P4J5D2"/>
<dbReference type="InterPro" id="IPR005792">
    <property type="entry name" value="Prot_disulphide_isomerase"/>
</dbReference>
<dbReference type="PRINTS" id="PR00421">
    <property type="entry name" value="THIOREDOXIN"/>
</dbReference>
<gene>
    <name evidence="18" type="ORF">K461DRAFT_112736</name>
</gene>
<dbReference type="CDD" id="cd02981">
    <property type="entry name" value="PDI_b_family"/>
    <property type="match status" value="1"/>
</dbReference>
<protein>
    <recommendedName>
        <fullName evidence="12 15">Protein disulfide-isomerase</fullName>
        <ecNumber evidence="5 15">5.3.4.1</ecNumber>
    </recommendedName>
</protein>
<dbReference type="CDD" id="cd02982">
    <property type="entry name" value="PDI_b'_family"/>
    <property type="match status" value="1"/>
</dbReference>
<dbReference type="PANTHER" id="PTHR18929:SF132">
    <property type="entry name" value="PROTEIN DISULFIDE-ISOMERASE A3"/>
    <property type="match status" value="1"/>
</dbReference>
<dbReference type="Proteomes" id="UP000799439">
    <property type="component" value="Unassembled WGS sequence"/>
</dbReference>
<comment type="similarity">
    <text evidence="4 14">Belongs to the protein disulfide isomerase family.</text>
</comment>
<keyword evidence="8" id="KW-0256">Endoplasmic reticulum</keyword>
<dbReference type="PROSITE" id="PS51352">
    <property type="entry name" value="THIOREDOXIN_2"/>
    <property type="match status" value="2"/>
</dbReference>
<dbReference type="GO" id="GO:0005788">
    <property type="term" value="C:endoplasmic reticulum lumen"/>
    <property type="evidence" value="ECO:0007669"/>
    <property type="project" value="UniProtKB-SubCell"/>
</dbReference>
<evidence type="ECO:0000256" key="13">
    <source>
        <dbReference type="PIRSR" id="PIRSR605792-51"/>
    </source>
</evidence>
<feature type="chain" id="PRO_5040542266" description="Protein disulfide-isomerase" evidence="15">
    <location>
        <begin position="19"/>
        <end position="553"/>
    </location>
</feature>
<keyword evidence="7" id="KW-0677">Repeat</keyword>
<feature type="compositionally biased region" description="Basic and acidic residues" evidence="16">
    <location>
        <begin position="494"/>
        <end position="511"/>
    </location>
</feature>
<keyword evidence="9 13" id="KW-1015">Disulfide bond</keyword>
<accession>A0A9P4J5D2</accession>
<dbReference type="FunFam" id="3.40.30.10:FF:000185">
    <property type="entry name" value="Protein disulfide-isomerase"/>
    <property type="match status" value="1"/>
</dbReference>
<dbReference type="FunFam" id="3.40.30.10:FF:000017">
    <property type="entry name" value="Protein disulfide-isomerase A4"/>
    <property type="match status" value="1"/>
</dbReference>
<evidence type="ECO:0000256" key="9">
    <source>
        <dbReference type="ARBA" id="ARBA00023157"/>
    </source>
</evidence>
<comment type="function">
    <text evidence="2">Participates in the folding of proteins containing disulfide bonds, may be involved in glycosylation, prolyl hydroxylation and triglyceride transfer.</text>
</comment>
<dbReference type="CDD" id="cd02995">
    <property type="entry name" value="PDI_a_PDI_a'_C"/>
    <property type="match status" value="1"/>
</dbReference>
<comment type="subcellular location">
    <subcellularLocation>
        <location evidence="3">Endoplasmic reticulum lumen</location>
    </subcellularLocation>
</comment>
<feature type="domain" description="Thioredoxin" evidence="17">
    <location>
        <begin position="5"/>
        <end position="141"/>
    </location>
</feature>
<evidence type="ECO:0000256" key="14">
    <source>
        <dbReference type="RuleBase" id="RU004208"/>
    </source>
</evidence>
<dbReference type="GO" id="GO:0003756">
    <property type="term" value="F:protein disulfide isomerase activity"/>
    <property type="evidence" value="ECO:0007669"/>
    <property type="project" value="UniProtKB-EC"/>
</dbReference>
<dbReference type="GO" id="GO:0051082">
    <property type="term" value="F:unfolded protein binding"/>
    <property type="evidence" value="ECO:0007669"/>
    <property type="project" value="UniProtKB-ARBA"/>
</dbReference>
<comment type="catalytic activity">
    <reaction evidence="1 15">
        <text>Catalyzes the rearrangement of -S-S- bonds in proteins.</text>
        <dbReference type="EC" id="5.3.4.1"/>
    </reaction>
</comment>
<dbReference type="InterPro" id="IPR013766">
    <property type="entry name" value="Thioredoxin_domain"/>
</dbReference>
<dbReference type="NCBIfam" id="TIGR01130">
    <property type="entry name" value="ER_PDI_fam"/>
    <property type="match status" value="1"/>
</dbReference>
<feature type="compositionally biased region" description="Low complexity" evidence="16">
    <location>
        <begin position="512"/>
        <end position="524"/>
    </location>
</feature>
<feature type="region of interest" description="Disordered" evidence="16">
    <location>
        <begin position="484"/>
        <end position="553"/>
    </location>
</feature>
<evidence type="ECO:0000256" key="3">
    <source>
        <dbReference type="ARBA" id="ARBA00004319"/>
    </source>
</evidence>
<evidence type="ECO:0000256" key="1">
    <source>
        <dbReference type="ARBA" id="ARBA00001182"/>
    </source>
</evidence>
<keyword evidence="6 15" id="KW-0732">Signal</keyword>
<feature type="signal peptide" evidence="15">
    <location>
        <begin position="1"/>
        <end position="18"/>
    </location>
</feature>
<dbReference type="GO" id="GO:0034976">
    <property type="term" value="P:response to endoplasmic reticulum stress"/>
    <property type="evidence" value="ECO:0007669"/>
    <property type="project" value="TreeGrafter"/>
</dbReference>
<dbReference type="PANTHER" id="PTHR18929">
    <property type="entry name" value="PROTEIN DISULFIDE ISOMERASE"/>
    <property type="match status" value="1"/>
</dbReference>
<dbReference type="OrthoDB" id="427280at2759"/>
<keyword evidence="11 13" id="KW-0676">Redox-active center</keyword>
<dbReference type="PROSITE" id="PS00194">
    <property type="entry name" value="THIOREDOXIN_1"/>
    <property type="match status" value="2"/>
</dbReference>
<dbReference type="Pfam" id="PF00085">
    <property type="entry name" value="Thioredoxin"/>
    <property type="match status" value="2"/>
</dbReference>
<proteinExistence type="inferred from homology"/>
<comment type="caution">
    <text evidence="18">The sequence shown here is derived from an EMBL/GenBank/DDBJ whole genome shotgun (WGS) entry which is preliminary data.</text>
</comment>
<evidence type="ECO:0000259" key="17">
    <source>
        <dbReference type="PROSITE" id="PS51352"/>
    </source>
</evidence>
<dbReference type="InterPro" id="IPR036249">
    <property type="entry name" value="Thioredoxin-like_sf"/>
</dbReference>
<dbReference type="InterPro" id="IPR005788">
    <property type="entry name" value="PDI_thioredoxin-like_dom"/>
</dbReference>
<reference evidence="18" key="1">
    <citation type="journal article" date="2020" name="Stud. Mycol.">
        <title>101 Dothideomycetes genomes: a test case for predicting lifestyles and emergence of pathogens.</title>
        <authorList>
            <person name="Haridas S."/>
            <person name="Albert R."/>
            <person name="Binder M."/>
            <person name="Bloem J."/>
            <person name="Labutti K."/>
            <person name="Salamov A."/>
            <person name="Andreopoulos B."/>
            <person name="Baker S."/>
            <person name="Barry K."/>
            <person name="Bills G."/>
            <person name="Bluhm B."/>
            <person name="Cannon C."/>
            <person name="Castanera R."/>
            <person name="Culley D."/>
            <person name="Daum C."/>
            <person name="Ezra D."/>
            <person name="Gonzalez J."/>
            <person name="Henrissat B."/>
            <person name="Kuo A."/>
            <person name="Liang C."/>
            <person name="Lipzen A."/>
            <person name="Lutzoni F."/>
            <person name="Magnuson J."/>
            <person name="Mondo S."/>
            <person name="Nolan M."/>
            <person name="Ohm R."/>
            <person name="Pangilinan J."/>
            <person name="Park H.-J."/>
            <person name="Ramirez L."/>
            <person name="Alfaro M."/>
            <person name="Sun H."/>
            <person name="Tritt A."/>
            <person name="Yoshinaga Y."/>
            <person name="Zwiers L.-H."/>
            <person name="Turgeon B."/>
            <person name="Goodwin S."/>
            <person name="Spatafora J."/>
            <person name="Crous P."/>
            <person name="Grigoriev I."/>
        </authorList>
    </citation>
    <scope>NUCLEOTIDE SEQUENCE</scope>
    <source>
        <strain evidence="18">CBS 260.36</strain>
    </source>
</reference>
<feature type="disulfide bond" description="Redox-active" evidence="13">
    <location>
        <begin position="48"/>
        <end position="51"/>
    </location>
</feature>
<evidence type="ECO:0000256" key="12">
    <source>
        <dbReference type="ARBA" id="ARBA00039846"/>
    </source>
</evidence>
<evidence type="ECO:0000256" key="2">
    <source>
        <dbReference type="ARBA" id="ARBA00002692"/>
    </source>
</evidence>
<evidence type="ECO:0000313" key="18">
    <source>
        <dbReference type="EMBL" id="KAF2155386.1"/>
    </source>
</evidence>
<organism evidence="18 19">
    <name type="scientific">Myriangium duriaei CBS 260.36</name>
    <dbReference type="NCBI Taxonomy" id="1168546"/>
    <lineage>
        <taxon>Eukaryota</taxon>
        <taxon>Fungi</taxon>
        <taxon>Dikarya</taxon>
        <taxon>Ascomycota</taxon>
        <taxon>Pezizomycotina</taxon>
        <taxon>Dothideomycetes</taxon>
        <taxon>Dothideomycetidae</taxon>
        <taxon>Myriangiales</taxon>
        <taxon>Myriangiaceae</taxon>
        <taxon>Myriangium</taxon>
    </lineage>
</organism>
<keyword evidence="10 15" id="KW-0413">Isomerase</keyword>
<keyword evidence="19" id="KW-1185">Reference proteome</keyword>
<evidence type="ECO:0000256" key="7">
    <source>
        <dbReference type="ARBA" id="ARBA00022737"/>
    </source>
</evidence>
<dbReference type="GO" id="GO:0015035">
    <property type="term" value="F:protein-disulfide reductase activity"/>
    <property type="evidence" value="ECO:0007669"/>
    <property type="project" value="UniProtKB-ARBA"/>
</dbReference>
<evidence type="ECO:0000256" key="4">
    <source>
        <dbReference type="ARBA" id="ARBA00006347"/>
    </source>
</evidence>
<dbReference type="InterPro" id="IPR017937">
    <property type="entry name" value="Thioredoxin_CS"/>
</dbReference>
<feature type="disulfide bond" description="Redox-active" evidence="13">
    <location>
        <begin position="383"/>
        <end position="386"/>
    </location>
</feature>
<dbReference type="EC" id="5.3.4.1" evidence="5 15"/>
<evidence type="ECO:0000256" key="8">
    <source>
        <dbReference type="ARBA" id="ARBA00022824"/>
    </source>
</evidence>
<dbReference type="NCBIfam" id="TIGR01126">
    <property type="entry name" value="pdi_dom"/>
    <property type="match status" value="2"/>
</dbReference>
<evidence type="ECO:0000256" key="15">
    <source>
        <dbReference type="RuleBase" id="RU361130"/>
    </source>
</evidence>
<dbReference type="Pfam" id="PF13848">
    <property type="entry name" value="Thioredoxin_6"/>
    <property type="match status" value="1"/>
</dbReference>
<sequence>MRSFATLGLIGAAALAAASDVHVLKQDTFKAFVESNDLVLAEFYAPWCGHCKALAPEYEEAATTLKEKNIPLAKIDCTEEADLCKDHGVEGYPTLKVFRGPTNPAVYPGQRKAQAIISYMTKQSLPAVSAVTKDTLEEFSASDKVVVVGYFAADDKTSNTTFTKVAETLRDSYLFGASSDAELAKKEGVTVPGFVLYKTFDEGKNVFSGKFEDAEITKFISASATPLVGEVGPETYAGYMESGIPLLYIFAEEASERESLAKELKDVAEKFKGKVSFATIDAKSFGQHAGNLNLEVGKWPAVAIQEIAKNQKFPFSQEEKVNAKNIEKFVNDFVSGAIEPSIKSEPIPESNDGPVTVIVAKNYDEIVLDDDKDVLVEFYAPWCGHCKALAPKYEELGALYGKKDKIVIAKVDATANDVPDEIQGFPTIKLFPAGKKKAPVDYQGSRTVEDLAEFIRDHGTYGVDGLKNKKSAVDDEDIAKATEGMPQQAMAASEKAKDSAESATEKAKETAEAATESAKTGAAKVAEKAKDAAEAVVEALTDDEGGQADHDEL</sequence>
<name>A0A9P4J5D2_9PEZI</name>
<evidence type="ECO:0000256" key="10">
    <source>
        <dbReference type="ARBA" id="ARBA00023235"/>
    </source>
</evidence>
<feature type="domain" description="Thioredoxin" evidence="17">
    <location>
        <begin position="333"/>
        <end position="460"/>
    </location>
</feature>
<evidence type="ECO:0000256" key="11">
    <source>
        <dbReference type="ARBA" id="ARBA00023284"/>
    </source>
</evidence>
<evidence type="ECO:0000313" key="19">
    <source>
        <dbReference type="Proteomes" id="UP000799439"/>
    </source>
</evidence>
<evidence type="ECO:0000256" key="16">
    <source>
        <dbReference type="SAM" id="MobiDB-lite"/>
    </source>
</evidence>
<dbReference type="GO" id="GO:0006457">
    <property type="term" value="P:protein folding"/>
    <property type="evidence" value="ECO:0007669"/>
    <property type="project" value="TreeGrafter"/>
</dbReference>
<dbReference type="EMBL" id="ML996083">
    <property type="protein sequence ID" value="KAF2155386.1"/>
    <property type="molecule type" value="Genomic_DNA"/>
</dbReference>
<dbReference type="FunFam" id="3.40.30.10:FF:000154">
    <property type="entry name" value="Protein disulfide-isomerase"/>
    <property type="match status" value="1"/>
</dbReference>
<dbReference type="CDD" id="cd02961">
    <property type="entry name" value="PDI_a_family"/>
    <property type="match status" value="1"/>
</dbReference>
<dbReference type="Gene3D" id="3.40.30.10">
    <property type="entry name" value="Glutaredoxin"/>
    <property type="match status" value="4"/>
</dbReference>
<evidence type="ECO:0000256" key="6">
    <source>
        <dbReference type="ARBA" id="ARBA00022729"/>
    </source>
</evidence>